<evidence type="ECO:0000313" key="2">
    <source>
        <dbReference type="Proteomes" id="UP000289718"/>
    </source>
</evidence>
<accession>A0A4Q1B1V2</accession>
<comment type="caution">
    <text evidence="1">The sequence shown here is derived from an EMBL/GenBank/DDBJ whole genome shotgun (WGS) entry which is preliminary data.</text>
</comment>
<sequence length="65" mass="7580">MEEQVLSKEELIQLFEEEKIIDSGNGWIMGEEEVEIVALHDVEPKYLQDISNAKFYKLIPKEGKK</sequence>
<reference evidence="1 2" key="1">
    <citation type="submission" date="2017-09" db="EMBL/GenBank/DDBJ databases">
        <title>Genomics of the genus Arcobacter.</title>
        <authorList>
            <person name="Perez-Cataluna A."/>
            <person name="Figueras M.J."/>
            <person name="Salas-Masso N."/>
        </authorList>
    </citation>
    <scope>NUCLEOTIDE SEQUENCE [LARGE SCALE GENOMIC DNA]</scope>
    <source>
        <strain evidence="1 2">F156-34</strain>
    </source>
</reference>
<dbReference type="RefSeq" id="WP_129060463.1">
    <property type="nucleotide sequence ID" value="NZ_NXIE01000001.1"/>
</dbReference>
<dbReference type="AlphaFoldDB" id="A0A4Q1B1V2"/>
<organism evidence="1 2">
    <name type="scientific">Halarcobacter mediterraneus</name>
    <dbReference type="NCBI Taxonomy" id="2023153"/>
    <lineage>
        <taxon>Bacteria</taxon>
        <taxon>Pseudomonadati</taxon>
        <taxon>Campylobacterota</taxon>
        <taxon>Epsilonproteobacteria</taxon>
        <taxon>Campylobacterales</taxon>
        <taxon>Arcobacteraceae</taxon>
        <taxon>Halarcobacter</taxon>
    </lineage>
</organism>
<gene>
    <name evidence="1" type="ORF">CP965_02530</name>
</gene>
<dbReference type="OrthoDB" id="5348780at2"/>
<evidence type="ECO:0000313" key="1">
    <source>
        <dbReference type="EMBL" id="RXK14341.1"/>
    </source>
</evidence>
<dbReference type="Proteomes" id="UP000289718">
    <property type="component" value="Unassembled WGS sequence"/>
</dbReference>
<protein>
    <submittedName>
        <fullName evidence="1">Uncharacterized protein</fullName>
    </submittedName>
</protein>
<name>A0A4Q1B1V2_9BACT</name>
<dbReference type="EMBL" id="NXIE01000001">
    <property type="protein sequence ID" value="RXK14341.1"/>
    <property type="molecule type" value="Genomic_DNA"/>
</dbReference>
<keyword evidence="2" id="KW-1185">Reference proteome</keyword>
<proteinExistence type="predicted"/>